<dbReference type="PATRIC" id="fig|1303518.3.peg.1724"/>
<gene>
    <name evidence="2" type="ORF">CCALI_01675</name>
</gene>
<dbReference type="KEGG" id="ccz:CCALI_01675"/>
<dbReference type="HOGENOM" id="CLU_654974_0_0_0"/>
<sequence>MMSLLYVGNLLLWLFLTLLPPIYFSIYFRLGTLNLLTIYALFTIPPEIVTTLSGPLFLLKDGLFNPYFQYALLVQNVHDGLAFLMLTLLVRLLSAQPFRGYLERLMRSGGLAARPKRMRLAADLFFALFCLCFVLLARHSYGVVPWILNPRMGYQFHRAGAGQWYALCITFLSLATVLGTVYTTSSTSLFKRLPLYLFGVYLLGTKDYILLYTAYFLTILSLRKFRYFRATFFLLVLISTTLFAYIFISSMHGLGIEKIATYSDYFVNAAMYYQRYLNGQIPLYHGEIFLSSFWRIVPRALYPNKPYSYGITLINDIFYPGQASKGFTPAFATVSYFADFGWIGVVLSGLLSPTNVLTALLYVMVLPRLPYLDLTRTQQSPRMLLYAFLLIAAPAFLTFFDFPLDVLFFGFIVGIVEIICRLRILYRHPTGRENIIPSSLPATGDTPC</sequence>
<dbReference type="EMBL" id="HF951689">
    <property type="protein sequence ID" value="CCW35489.1"/>
    <property type="molecule type" value="Genomic_DNA"/>
</dbReference>
<dbReference type="Proteomes" id="UP000014227">
    <property type="component" value="Chromosome I"/>
</dbReference>
<evidence type="ECO:0000313" key="2">
    <source>
        <dbReference type="EMBL" id="CCW35489.1"/>
    </source>
</evidence>
<feature type="transmembrane region" description="Helical" evidence="1">
    <location>
        <begin position="227"/>
        <end position="248"/>
    </location>
</feature>
<keyword evidence="1" id="KW-0472">Membrane</keyword>
<feature type="transmembrane region" description="Helical" evidence="1">
    <location>
        <begin position="383"/>
        <end position="400"/>
    </location>
</feature>
<feature type="transmembrane region" description="Helical" evidence="1">
    <location>
        <begin position="6"/>
        <end position="26"/>
    </location>
</feature>
<name>S0EZ55_CHTCT</name>
<keyword evidence="3" id="KW-1185">Reference proteome</keyword>
<dbReference type="RefSeq" id="WP_016483021.1">
    <property type="nucleotide sequence ID" value="NC_021487.1"/>
</dbReference>
<evidence type="ECO:0000313" key="3">
    <source>
        <dbReference type="Proteomes" id="UP000014227"/>
    </source>
</evidence>
<dbReference type="InParanoid" id="S0EZ55"/>
<feature type="transmembrane region" description="Helical" evidence="1">
    <location>
        <begin position="38"/>
        <end position="60"/>
    </location>
</feature>
<proteinExistence type="predicted"/>
<dbReference type="AlphaFoldDB" id="S0EZ55"/>
<evidence type="ECO:0000256" key="1">
    <source>
        <dbReference type="SAM" id="Phobius"/>
    </source>
</evidence>
<feature type="transmembrane region" description="Helical" evidence="1">
    <location>
        <begin position="161"/>
        <end position="183"/>
    </location>
</feature>
<reference evidence="3" key="1">
    <citation type="submission" date="2013-03" db="EMBL/GenBank/DDBJ databases">
        <title>Genome sequence of Chthonomonas calidirosea, the first sequenced genome from the Armatimonadetes phylum (formally candidate division OP10).</title>
        <authorList>
            <person name="Lee K.C.Y."/>
            <person name="Morgan X.C."/>
            <person name="Dunfield P.F."/>
            <person name="Tamas I."/>
            <person name="Houghton K.M."/>
            <person name="Vyssotski M."/>
            <person name="Ryan J.L.J."/>
            <person name="Lagutin K."/>
            <person name="McDonald I.R."/>
            <person name="Stott M.B."/>
        </authorList>
    </citation>
    <scope>NUCLEOTIDE SEQUENCE [LARGE SCALE GENOMIC DNA]</scope>
    <source>
        <strain evidence="3">DSM 23976 / ICMP 18418 / T49</strain>
    </source>
</reference>
<dbReference type="eggNOG" id="ENOG50327N8">
    <property type="taxonomic scope" value="Bacteria"/>
</dbReference>
<dbReference type="OrthoDB" id="735382at2"/>
<feature type="transmembrane region" description="Helical" evidence="1">
    <location>
        <begin position="340"/>
        <end position="363"/>
    </location>
</feature>
<feature type="transmembrane region" description="Helical" evidence="1">
    <location>
        <begin position="120"/>
        <end position="141"/>
    </location>
</feature>
<protein>
    <recommendedName>
        <fullName evidence="4">Oligosaccharide repeat unit polymerase</fullName>
    </recommendedName>
</protein>
<feature type="transmembrane region" description="Helical" evidence="1">
    <location>
        <begin position="195"/>
        <end position="215"/>
    </location>
</feature>
<feature type="transmembrane region" description="Helical" evidence="1">
    <location>
        <begin position="80"/>
        <end position="99"/>
    </location>
</feature>
<keyword evidence="1" id="KW-1133">Transmembrane helix</keyword>
<feature type="transmembrane region" description="Helical" evidence="1">
    <location>
        <begin position="406"/>
        <end position="426"/>
    </location>
</feature>
<evidence type="ECO:0008006" key="4">
    <source>
        <dbReference type="Google" id="ProtNLM"/>
    </source>
</evidence>
<keyword evidence="1" id="KW-0812">Transmembrane</keyword>
<organism evidence="2 3">
    <name type="scientific">Chthonomonas calidirosea (strain DSM 23976 / ICMP 18418 / T49)</name>
    <dbReference type="NCBI Taxonomy" id="1303518"/>
    <lineage>
        <taxon>Bacteria</taxon>
        <taxon>Bacillati</taxon>
        <taxon>Armatimonadota</taxon>
        <taxon>Chthonomonadia</taxon>
        <taxon>Chthonomonadales</taxon>
        <taxon>Chthonomonadaceae</taxon>
        <taxon>Chthonomonas</taxon>
    </lineage>
</organism>
<dbReference type="STRING" id="454171.CP488_02418"/>
<accession>S0EZ55</accession>